<dbReference type="PaxDb" id="2850-Phatr38678"/>
<feature type="region of interest" description="Disordered" evidence="4">
    <location>
        <begin position="96"/>
        <end position="123"/>
    </location>
</feature>
<evidence type="ECO:0000256" key="3">
    <source>
        <dbReference type="ARBA" id="ARBA00022833"/>
    </source>
</evidence>
<gene>
    <name evidence="6" type="ORF">PHATRDRAFT_38678</name>
</gene>
<dbReference type="KEGG" id="pti:PHATRDRAFT_38678"/>
<sequence length="288" mass="32173">MGKAKGDGASKKSVQKQKQKVIEDKTFGLKNKNKSKKVQQHINSVEKNVMNSGDPKMRKMEEQRQKAKADAKARKKAVKDEQDALFGAALLAVSKKKTVDKKEGKVEAAGRDANDEGTKKSTSRAMKMMYQMDAQEMSDKLREDPNYVPSLEDEIEAQRQKKVDELKKSGKGTPVTPETFQVWQDKKRKAKSDAAKKLVEAEFKKKKGGKGLAILSGRALYEYKKELFVDRDDDDLDEVPVGTSRQASTVGDNESSDNGDQEVLHVATQVQSDLFLEGEDDELDDLED</sequence>
<dbReference type="InParanoid" id="B7G6J1"/>
<dbReference type="OMA" id="SRAMKMM"/>
<keyword evidence="7" id="KW-1185">Reference proteome</keyword>
<dbReference type="InterPro" id="IPR032378">
    <property type="entry name" value="ZC3H15/TMA46_C"/>
</dbReference>
<dbReference type="STRING" id="556484.B7G6J1"/>
<feature type="compositionally biased region" description="Basic and acidic residues" evidence="4">
    <location>
        <begin position="55"/>
        <end position="75"/>
    </location>
</feature>
<dbReference type="AlphaFoldDB" id="B7G6J1"/>
<dbReference type="GeneID" id="7203367"/>
<keyword evidence="3" id="KW-0862">Zinc</keyword>
<dbReference type="GO" id="GO:0003729">
    <property type="term" value="F:mRNA binding"/>
    <property type="evidence" value="ECO:0007669"/>
    <property type="project" value="TreeGrafter"/>
</dbReference>
<keyword evidence="1" id="KW-0479">Metal-binding</keyword>
<accession>B7G6J1</accession>
<evidence type="ECO:0000256" key="1">
    <source>
        <dbReference type="ARBA" id="ARBA00022723"/>
    </source>
</evidence>
<dbReference type="GO" id="GO:0002181">
    <property type="term" value="P:cytoplasmic translation"/>
    <property type="evidence" value="ECO:0007669"/>
    <property type="project" value="TreeGrafter"/>
</dbReference>
<dbReference type="EMBL" id="CM000618">
    <property type="protein sequence ID" value="EEC45868.1"/>
    <property type="molecule type" value="Genomic_DNA"/>
</dbReference>
<feature type="compositionally biased region" description="Polar residues" evidence="4">
    <location>
        <begin position="40"/>
        <end position="51"/>
    </location>
</feature>
<evidence type="ECO:0000259" key="5">
    <source>
        <dbReference type="Pfam" id="PF16543"/>
    </source>
</evidence>
<organism evidence="6 7">
    <name type="scientific">Phaeodactylum tricornutum (strain CCAP 1055/1)</name>
    <dbReference type="NCBI Taxonomy" id="556484"/>
    <lineage>
        <taxon>Eukaryota</taxon>
        <taxon>Sar</taxon>
        <taxon>Stramenopiles</taxon>
        <taxon>Ochrophyta</taxon>
        <taxon>Bacillariophyta</taxon>
        <taxon>Bacillariophyceae</taxon>
        <taxon>Bacillariophycidae</taxon>
        <taxon>Naviculales</taxon>
        <taxon>Phaeodactylaceae</taxon>
        <taxon>Phaeodactylum</taxon>
    </lineage>
</organism>
<dbReference type="GO" id="GO:0005829">
    <property type="term" value="C:cytosol"/>
    <property type="evidence" value="ECO:0007669"/>
    <property type="project" value="TreeGrafter"/>
</dbReference>
<evidence type="ECO:0000313" key="7">
    <source>
        <dbReference type="Proteomes" id="UP000000759"/>
    </source>
</evidence>
<keyword evidence="2" id="KW-0863">Zinc-finger</keyword>
<evidence type="ECO:0000256" key="2">
    <source>
        <dbReference type="ARBA" id="ARBA00022771"/>
    </source>
</evidence>
<dbReference type="PANTHER" id="PTHR12681:SF0">
    <property type="entry name" value="ZINC FINGER CCCH DOMAIN-CONTAINING PROTEIN 15"/>
    <property type="match status" value="1"/>
</dbReference>
<protein>
    <recommendedName>
        <fullName evidence="5">ZC3H15/TMA46 family C-terminal domain-containing protein</fullName>
    </recommendedName>
</protein>
<dbReference type="FunCoup" id="B7G6J1">
    <property type="interactions" value="678"/>
</dbReference>
<feature type="region of interest" description="Disordered" evidence="4">
    <location>
        <begin position="232"/>
        <end position="264"/>
    </location>
</feature>
<reference evidence="7" key="2">
    <citation type="submission" date="2008-08" db="EMBL/GenBank/DDBJ databases">
        <authorList>
            <consortium name="Diatom Consortium"/>
            <person name="Grigoriev I."/>
            <person name="Grimwood J."/>
            <person name="Kuo A."/>
            <person name="Otillar R.P."/>
            <person name="Salamov A."/>
            <person name="Detter J.C."/>
            <person name="Lindquist E."/>
            <person name="Shapiro H."/>
            <person name="Lucas S."/>
            <person name="Glavina del Rio T."/>
            <person name="Pitluck S."/>
            <person name="Rokhsar D."/>
            <person name="Bowler C."/>
        </authorList>
    </citation>
    <scope>GENOME REANNOTATION</scope>
    <source>
        <strain evidence="7">CCAP 1055/1</strain>
    </source>
</reference>
<dbReference type="HOGENOM" id="CLU_1031844_0_0_1"/>
<feature type="region of interest" description="Disordered" evidence="4">
    <location>
        <begin position="1"/>
        <end position="75"/>
    </location>
</feature>
<dbReference type="GO" id="GO:0008270">
    <property type="term" value="F:zinc ion binding"/>
    <property type="evidence" value="ECO:0007669"/>
    <property type="project" value="UniProtKB-KW"/>
</dbReference>
<dbReference type="PANTHER" id="PTHR12681">
    <property type="entry name" value="ZINC FINGER-CONTAINING PROTEIN P48ZNF"/>
    <property type="match status" value="1"/>
</dbReference>
<dbReference type="Pfam" id="PF16543">
    <property type="entry name" value="DFRP_C"/>
    <property type="match status" value="1"/>
</dbReference>
<dbReference type="OrthoDB" id="278280at2759"/>
<feature type="compositionally biased region" description="Basic and acidic residues" evidence="4">
    <location>
        <begin position="100"/>
        <end position="119"/>
    </location>
</feature>
<reference evidence="6 7" key="1">
    <citation type="journal article" date="2008" name="Nature">
        <title>The Phaeodactylum genome reveals the evolutionary history of diatom genomes.</title>
        <authorList>
            <person name="Bowler C."/>
            <person name="Allen A.E."/>
            <person name="Badger J.H."/>
            <person name="Grimwood J."/>
            <person name="Jabbari K."/>
            <person name="Kuo A."/>
            <person name="Maheswari U."/>
            <person name="Martens C."/>
            <person name="Maumus F."/>
            <person name="Otillar R.P."/>
            <person name="Rayko E."/>
            <person name="Salamov A."/>
            <person name="Vandepoele K."/>
            <person name="Beszteri B."/>
            <person name="Gruber A."/>
            <person name="Heijde M."/>
            <person name="Katinka M."/>
            <person name="Mock T."/>
            <person name="Valentin K."/>
            <person name="Verret F."/>
            <person name="Berges J.A."/>
            <person name="Brownlee C."/>
            <person name="Cadoret J.P."/>
            <person name="Chiovitti A."/>
            <person name="Choi C.J."/>
            <person name="Coesel S."/>
            <person name="De Martino A."/>
            <person name="Detter J.C."/>
            <person name="Durkin C."/>
            <person name="Falciatore A."/>
            <person name="Fournet J."/>
            <person name="Haruta M."/>
            <person name="Huysman M.J."/>
            <person name="Jenkins B.D."/>
            <person name="Jiroutova K."/>
            <person name="Jorgensen R.E."/>
            <person name="Joubert Y."/>
            <person name="Kaplan A."/>
            <person name="Kroger N."/>
            <person name="Kroth P.G."/>
            <person name="La Roche J."/>
            <person name="Lindquist E."/>
            <person name="Lommer M."/>
            <person name="Martin-Jezequel V."/>
            <person name="Lopez P.J."/>
            <person name="Lucas S."/>
            <person name="Mangogna M."/>
            <person name="McGinnis K."/>
            <person name="Medlin L.K."/>
            <person name="Montsant A."/>
            <person name="Oudot-Le Secq M.P."/>
            <person name="Napoli C."/>
            <person name="Obornik M."/>
            <person name="Parker M.S."/>
            <person name="Petit J.L."/>
            <person name="Porcel B.M."/>
            <person name="Poulsen N."/>
            <person name="Robison M."/>
            <person name="Rychlewski L."/>
            <person name="Rynearson T.A."/>
            <person name="Schmutz J."/>
            <person name="Shapiro H."/>
            <person name="Siaut M."/>
            <person name="Stanley M."/>
            <person name="Sussman M.R."/>
            <person name="Taylor A.R."/>
            <person name="Vardi A."/>
            <person name="von Dassow P."/>
            <person name="Vyverman W."/>
            <person name="Willis A."/>
            <person name="Wyrwicz L.S."/>
            <person name="Rokhsar D.S."/>
            <person name="Weissenbach J."/>
            <person name="Armbrust E.V."/>
            <person name="Green B.R."/>
            <person name="Van de Peer Y."/>
            <person name="Grigoriev I.V."/>
        </authorList>
    </citation>
    <scope>NUCLEOTIDE SEQUENCE [LARGE SCALE GENOMIC DNA]</scope>
    <source>
        <strain evidence="6 7">CCAP 1055/1</strain>
    </source>
</reference>
<dbReference type="RefSeq" id="XP_002182581.1">
    <property type="nucleotide sequence ID" value="XM_002182545.1"/>
</dbReference>
<dbReference type="eggNOG" id="ENOG502RYB1">
    <property type="taxonomic scope" value="Eukaryota"/>
</dbReference>
<feature type="compositionally biased region" description="Polar residues" evidence="4">
    <location>
        <begin position="243"/>
        <end position="253"/>
    </location>
</feature>
<evidence type="ECO:0000256" key="4">
    <source>
        <dbReference type="SAM" id="MobiDB-lite"/>
    </source>
</evidence>
<name>B7G6J1_PHATC</name>
<dbReference type="Gene3D" id="6.20.400.10">
    <property type="match status" value="1"/>
</dbReference>
<feature type="region of interest" description="Disordered" evidence="4">
    <location>
        <begin position="164"/>
        <end position="187"/>
    </location>
</feature>
<dbReference type="Proteomes" id="UP000000759">
    <property type="component" value="Chromosome 16"/>
</dbReference>
<feature type="domain" description="ZC3H15/TMA46 family C-terminal" evidence="5">
    <location>
        <begin position="150"/>
        <end position="237"/>
    </location>
</feature>
<proteinExistence type="predicted"/>
<evidence type="ECO:0000313" key="6">
    <source>
        <dbReference type="EMBL" id="EEC45868.1"/>
    </source>
</evidence>
<feature type="compositionally biased region" description="Basic and acidic residues" evidence="4">
    <location>
        <begin position="1"/>
        <end position="10"/>
    </location>
</feature>